<evidence type="ECO:0000313" key="1">
    <source>
        <dbReference type="EMBL" id="MXP77325.1"/>
    </source>
</evidence>
<organism evidence="1 2">
    <name type="scientific">Sporofaciens musculi</name>
    <dbReference type="NCBI Taxonomy" id="2681861"/>
    <lineage>
        <taxon>Bacteria</taxon>
        <taxon>Bacillati</taxon>
        <taxon>Bacillota</taxon>
        <taxon>Clostridia</taxon>
        <taxon>Lachnospirales</taxon>
        <taxon>Lachnospiraceae</taxon>
        <taxon>Sporofaciens</taxon>
    </lineage>
</organism>
<proteinExistence type="predicted"/>
<accession>A0A7X3MJ07</accession>
<name>A0A7X3MJ07_9FIRM</name>
<dbReference type="EMBL" id="WUQX01000001">
    <property type="protein sequence ID" value="MXP77325.1"/>
    <property type="molecule type" value="Genomic_DNA"/>
</dbReference>
<keyword evidence="2" id="KW-1185">Reference proteome</keyword>
<comment type="caution">
    <text evidence="1">The sequence shown here is derived from an EMBL/GenBank/DDBJ whole genome shotgun (WGS) entry which is preliminary data.</text>
</comment>
<protein>
    <submittedName>
        <fullName evidence="1">Uncharacterized protein</fullName>
    </submittedName>
</protein>
<reference evidence="1 2" key="1">
    <citation type="submission" date="2019-12" db="EMBL/GenBank/DDBJ databases">
        <title>Sporaefaciens musculi gen. nov., sp. nov., a novel bacterium isolated from the caecum of an obese mouse.</title>
        <authorList>
            <person name="Rasmussen T.S."/>
            <person name="Streidl T."/>
            <person name="Hitch T.C.A."/>
            <person name="Wortmann E."/>
            <person name="Deptula P."/>
            <person name="Hansen M."/>
            <person name="Nielsen D.S."/>
            <person name="Clavel T."/>
            <person name="Vogensen F.K."/>
        </authorList>
    </citation>
    <scope>NUCLEOTIDE SEQUENCE [LARGE SCALE GENOMIC DNA]</scope>
    <source>
        <strain evidence="1 2">WCA-9-b2</strain>
    </source>
</reference>
<gene>
    <name evidence="1" type="ORF">GN277_18655</name>
</gene>
<dbReference type="Proteomes" id="UP000460412">
    <property type="component" value="Unassembled WGS sequence"/>
</dbReference>
<dbReference type="AlphaFoldDB" id="A0A7X3MJ07"/>
<evidence type="ECO:0000313" key="2">
    <source>
        <dbReference type="Proteomes" id="UP000460412"/>
    </source>
</evidence>
<dbReference type="RefSeq" id="WP_159752564.1">
    <property type="nucleotide sequence ID" value="NZ_WUQX01000001.1"/>
</dbReference>
<sequence>MEFKKSIKHDKWKKIKNQFQYGIMNARALAAFLNMEIDSIVLETAYRNDWNLRNQPYSPTIMRGLNSSAEVKAYKEWQENIVTLEVDSVEKCFRHDKIRLDSEGNGEKLFCIE</sequence>